<dbReference type="PANTHER" id="PTHR33116:SF86">
    <property type="entry name" value="REVERSE TRANSCRIPTASE DOMAIN-CONTAINING PROTEIN"/>
    <property type="match status" value="1"/>
</dbReference>
<accession>A0AAW1II24</accession>
<protein>
    <recommendedName>
        <fullName evidence="3">Reverse transcriptase domain-containing protein</fullName>
    </recommendedName>
</protein>
<proteinExistence type="predicted"/>
<organism evidence="1 2">
    <name type="scientific">Saponaria officinalis</name>
    <name type="common">Common soapwort</name>
    <name type="synonym">Lychnis saponaria</name>
    <dbReference type="NCBI Taxonomy" id="3572"/>
    <lineage>
        <taxon>Eukaryota</taxon>
        <taxon>Viridiplantae</taxon>
        <taxon>Streptophyta</taxon>
        <taxon>Embryophyta</taxon>
        <taxon>Tracheophyta</taxon>
        <taxon>Spermatophyta</taxon>
        <taxon>Magnoliopsida</taxon>
        <taxon>eudicotyledons</taxon>
        <taxon>Gunneridae</taxon>
        <taxon>Pentapetalae</taxon>
        <taxon>Caryophyllales</taxon>
        <taxon>Caryophyllaceae</taxon>
        <taxon>Caryophylleae</taxon>
        <taxon>Saponaria</taxon>
    </lineage>
</organism>
<name>A0AAW1II24_SAPOF</name>
<keyword evidence="2" id="KW-1185">Reference proteome</keyword>
<comment type="caution">
    <text evidence="1">The sequence shown here is derived from an EMBL/GenBank/DDBJ whole genome shotgun (WGS) entry which is preliminary data.</text>
</comment>
<gene>
    <name evidence="1" type="ORF">RND81_09G033300</name>
</gene>
<dbReference type="PANTHER" id="PTHR33116">
    <property type="entry name" value="REVERSE TRANSCRIPTASE ZINC-BINDING DOMAIN-CONTAINING PROTEIN-RELATED-RELATED"/>
    <property type="match status" value="1"/>
</dbReference>
<reference evidence="1" key="1">
    <citation type="submission" date="2024-03" db="EMBL/GenBank/DDBJ databases">
        <title>WGS assembly of Saponaria officinalis var. Norfolk2.</title>
        <authorList>
            <person name="Jenkins J."/>
            <person name="Shu S."/>
            <person name="Grimwood J."/>
            <person name="Barry K."/>
            <person name="Goodstein D."/>
            <person name="Schmutz J."/>
            <person name="Leebens-Mack J."/>
            <person name="Osbourn A."/>
        </authorList>
    </citation>
    <scope>NUCLEOTIDE SEQUENCE [LARGE SCALE GENOMIC DNA]</scope>
    <source>
        <strain evidence="1">JIC</strain>
    </source>
</reference>
<dbReference type="AlphaFoldDB" id="A0AAW1II24"/>
<dbReference type="EMBL" id="JBDFQZ010000009">
    <property type="protein sequence ID" value="KAK9689070.1"/>
    <property type="molecule type" value="Genomic_DNA"/>
</dbReference>
<evidence type="ECO:0000313" key="2">
    <source>
        <dbReference type="Proteomes" id="UP001443914"/>
    </source>
</evidence>
<evidence type="ECO:0000313" key="1">
    <source>
        <dbReference type="EMBL" id="KAK9689070.1"/>
    </source>
</evidence>
<dbReference type="Proteomes" id="UP001443914">
    <property type="component" value="Unassembled WGS sequence"/>
</dbReference>
<sequence>MVTHLFFADDSILFLKAKEREAICIREVLHEYEQASGQRINFDKTTVSFSKGTRADRKRLIENILHVRTVEVQERYLGLPTVVGHSKKIISSVIRDKLSKKLQNWRGELSSKAGKEILIKAIVQSIPTYAMSIFKLPSNFCDELRSFVTKFWWGSKNGKKKIPWLPWHKLCQPKCRGGLGFRDFNKFNMALLGKQAWRLVTENEGLMSRIMKSRYFPDSSFMEAGLGSNPSNTWRGIWEARDVLQLGLRRRIGNGLSTRVWHDPWIPATQSRRVISSRNEAREDMLVAELFEENGTGWCTEQIRHIFLPFEQERIMNIRLSLSRPEDSWCWELEKMESTL</sequence>
<evidence type="ECO:0008006" key="3">
    <source>
        <dbReference type="Google" id="ProtNLM"/>
    </source>
</evidence>